<dbReference type="InterPro" id="IPR006119">
    <property type="entry name" value="Resolv_N"/>
</dbReference>
<dbReference type="CDD" id="cd03768">
    <property type="entry name" value="SR_ResInv"/>
    <property type="match status" value="1"/>
</dbReference>
<dbReference type="AlphaFoldDB" id="N1V6N1"/>
<keyword evidence="8" id="KW-1185">Reference proteome</keyword>
<dbReference type="InterPro" id="IPR050639">
    <property type="entry name" value="SSR_resolvase"/>
</dbReference>
<evidence type="ECO:0000256" key="5">
    <source>
        <dbReference type="PROSITE-ProRule" id="PRU10137"/>
    </source>
</evidence>
<keyword evidence="2" id="KW-0238">DNA-binding</keyword>
<keyword evidence="3" id="KW-0233">DNA recombination</keyword>
<dbReference type="EMBL" id="ANPE02000063">
    <property type="protein sequence ID" value="EMY35752.1"/>
    <property type="molecule type" value="Genomic_DNA"/>
</dbReference>
<organism evidence="7 8">
    <name type="scientific">Arthrobacter crystallopoietes BAB-32</name>
    <dbReference type="NCBI Taxonomy" id="1246476"/>
    <lineage>
        <taxon>Bacteria</taxon>
        <taxon>Bacillati</taxon>
        <taxon>Actinomycetota</taxon>
        <taxon>Actinomycetes</taxon>
        <taxon>Micrococcales</taxon>
        <taxon>Micrococcaceae</taxon>
        <taxon>Crystallibacter</taxon>
    </lineage>
</organism>
<dbReference type="PANTHER" id="PTHR30461:SF2">
    <property type="entry name" value="SERINE RECOMBINASE PINE-RELATED"/>
    <property type="match status" value="1"/>
</dbReference>
<dbReference type="Proteomes" id="UP000010729">
    <property type="component" value="Unassembled WGS sequence"/>
</dbReference>
<dbReference type="OrthoDB" id="3621759at2"/>
<dbReference type="Gene3D" id="3.40.50.1390">
    <property type="entry name" value="Resolvase, N-terminal catalytic domain"/>
    <property type="match status" value="1"/>
</dbReference>
<keyword evidence="1" id="KW-0229">DNA integration</keyword>
<gene>
    <name evidence="7" type="ORF">D477_002628</name>
</gene>
<accession>N1V6N1</accession>
<dbReference type="Pfam" id="PF00239">
    <property type="entry name" value="Resolvase"/>
    <property type="match status" value="1"/>
</dbReference>
<evidence type="ECO:0000256" key="1">
    <source>
        <dbReference type="ARBA" id="ARBA00022908"/>
    </source>
</evidence>
<sequence length="221" mass="24650">MTEPRKRAIGYVRVSTEEQATSGLGVEAQINAIKTECINRGWDFEIVMDLGCSGKHINPELRRALDLLRTGRADALVVTKMDRLARSVQHAVTTMNTAMQQGWNLIFIDQALDLTTPQGRMVATILAGFAEFEREMISTRTKEALAERKRNNLPNGRKSAIPAAIRDYIWTRREDGASFSVIASELEAEGHLSPTGLASWSESTVRRAYMSMQRRQATPIA</sequence>
<dbReference type="PROSITE" id="PS51736">
    <property type="entry name" value="RECOMBINASES_3"/>
    <property type="match status" value="1"/>
</dbReference>
<dbReference type="SMART" id="SM00857">
    <property type="entry name" value="Resolvase"/>
    <property type="match status" value="1"/>
</dbReference>
<evidence type="ECO:0000313" key="8">
    <source>
        <dbReference type="Proteomes" id="UP000010729"/>
    </source>
</evidence>
<feature type="active site" description="O-(5'-phospho-DNA)-serine intermediate" evidence="4 5">
    <location>
        <position position="15"/>
    </location>
</feature>
<proteinExistence type="predicted"/>
<dbReference type="SUPFAM" id="SSF53041">
    <property type="entry name" value="Resolvase-like"/>
    <property type="match status" value="1"/>
</dbReference>
<dbReference type="GO" id="GO:0003677">
    <property type="term" value="F:DNA binding"/>
    <property type="evidence" value="ECO:0007669"/>
    <property type="project" value="UniProtKB-KW"/>
</dbReference>
<dbReference type="InterPro" id="IPR006118">
    <property type="entry name" value="Recombinase_CS"/>
</dbReference>
<feature type="domain" description="Resolvase/invertase-type recombinase catalytic" evidence="6">
    <location>
        <begin position="7"/>
        <end position="152"/>
    </location>
</feature>
<evidence type="ECO:0000256" key="3">
    <source>
        <dbReference type="ARBA" id="ARBA00023172"/>
    </source>
</evidence>
<dbReference type="PANTHER" id="PTHR30461">
    <property type="entry name" value="DNA-INVERTASE FROM LAMBDOID PROPHAGE"/>
    <property type="match status" value="1"/>
</dbReference>
<evidence type="ECO:0000259" key="6">
    <source>
        <dbReference type="PROSITE" id="PS51736"/>
    </source>
</evidence>
<dbReference type="RefSeq" id="WP_005266969.1">
    <property type="nucleotide sequence ID" value="NZ_ANPE02000063.1"/>
</dbReference>
<protein>
    <submittedName>
        <fullName evidence="7">Resolvase</fullName>
    </submittedName>
</protein>
<evidence type="ECO:0000256" key="2">
    <source>
        <dbReference type="ARBA" id="ARBA00023125"/>
    </source>
</evidence>
<dbReference type="InterPro" id="IPR036162">
    <property type="entry name" value="Resolvase-like_N_sf"/>
</dbReference>
<reference evidence="7 8" key="1">
    <citation type="journal article" date="2013" name="Genome Announc.">
        <title>Draft Genome Sequence of Arthrobacter crystallopoietes Strain BAB-32, Revealing Genes for Bioremediation.</title>
        <authorList>
            <person name="Joshi M.N."/>
            <person name="Pandit A.S."/>
            <person name="Sharma A."/>
            <person name="Pandya R.V."/>
            <person name="Desai S.M."/>
            <person name="Saxena A.K."/>
            <person name="Bagatharia S.B."/>
        </authorList>
    </citation>
    <scope>NUCLEOTIDE SEQUENCE [LARGE SCALE GENOMIC DNA]</scope>
    <source>
        <strain evidence="7 8">BAB-32</strain>
    </source>
</reference>
<dbReference type="GO" id="GO:0000150">
    <property type="term" value="F:DNA strand exchange activity"/>
    <property type="evidence" value="ECO:0007669"/>
    <property type="project" value="InterPro"/>
</dbReference>
<evidence type="ECO:0000256" key="4">
    <source>
        <dbReference type="PIRSR" id="PIRSR606118-50"/>
    </source>
</evidence>
<comment type="caution">
    <text evidence="7">The sequence shown here is derived from an EMBL/GenBank/DDBJ whole genome shotgun (WGS) entry which is preliminary data.</text>
</comment>
<evidence type="ECO:0000313" key="7">
    <source>
        <dbReference type="EMBL" id="EMY35752.1"/>
    </source>
</evidence>
<name>N1V6N1_9MICC</name>
<dbReference type="GO" id="GO:0015074">
    <property type="term" value="P:DNA integration"/>
    <property type="evidence" value="ECO:0007669"/>
    <property type="project" value="UniProtKB-KW"/>
</dbReference>
<dbReference type="PROSITE" id="PS00397">
    <property type="entry name" value="RECOMBINASES_1"/>
    <property type="match status" value="1"/>
</dbReference>